<evidence type="ECO:0000313" key="1">
    <source>
        <dbReference type="EMBL" id="KKN01748.1"/>
    </source>
</evidence>
<organism evidence="1">
    <name type="scientific">marine sediment metagenome</name>
    <dbReference type="NCBI Taxonomy" id="412755"/>
    <lineage>
        <taxon>unclassified sequences</taxon>
        <taxon>metagenomes</taxon>
        <taxon>ecological metagenomes</taxon>
    </lineage>
</organism>
<accession>A0A0F9Q8S0</accession>
<gene>
    <name evidence="1" type="ORF">LCGC14_1124740</name>
</gene>
<reference evidence="1" key="1">
    <citation type="journal article" date="2015" name="Nature">
        <title>Complex archaea that bridge the gap between prokaryotes and eukaryotes.</title>
        <authorList>
            <person name="Spang A."/>
            <person name="Saw J.H."/>
            <person name="Jorgensen S.L."/>
            <person name="Zaremba-Niedzwiedzka K."/>
            <person name="Martijn J."/>
            <person name="Lind A.E."/>
            <person name="van Eijk R."/>
            <person name="Schleper C."/>
            <person name="Guy L."/>
            <person name="Ettema T.J."/>
        </authorList>
    </citation>
    <scope>NUCLEOTIDE SEQUENCE</scope>
</reference>
<sequence length="100" mass="11133">MQGFKICDDKGFHIGLANGFTVSVQFGRGNYCQHHHDTNWGTPNAGRSFDAETAVFSPEDVLIPVNGNTVQGWQRPNDVVRLLTVVARQKITATHIRLKK</sequence>
<proteinExistence type="predicted"/>
<comment type="caution">
    <text evidence="1">The sequence shown here is derived from an EMBL/GenBank/DDBJ whole genome shotgun (WGS) entry which is preliminary data.</text>
</comment>
<name>A0A0F9Q8S0_9ZZZZ</name>
<dbReference type="AlphaFoldDB" id="A0A0F9Q8S0"/>
<dbReference type="EMBL" id="LAZR01005229">
    <property type="protein sequence ID" value="KKN01748.1"/>
    <property type="molecule type" value="Genomic_DNA"/>
</dbReference>
<protein>
    <submittedName>
        <fullName evidence="1">Uncharacterized protein</fullName>
    </submittedName>
</protein>